<dbReference type="EMBL" id="CABPSG010000011">
    <property type="protein sequence ID" value="VVE28351.1"/>
    <property type="molecule type" value="Genomic_DNA"/>
</dbReference>
<keyword evidence="2" id="KW-1185">Reference proteome</keyword>
<reference evidence="1 2" key="1">
    <citation type="submission" date="2019-08" db="EMBL/GenBank/DDBJ databases">
        <authorList>
            <person name="Peeters C."/>
        </authorList>
    </citation>
    <scope>NUCLEOTIDE SEQUENCE [LARGE SCALE GENOMIC DNA]</scope>
    <source>
        <strain evidence="1 2">LMG 31014</strain>
    </source>
</reference>
<protein>
    <submittedName>
        <fullName evidence="1">Uncharacterized protein</fullName>
    </submittedName>
</protein>
<organism evidence="1 2">
    <name type="scientific">Pandoraea soli</name>
    <dbReference type="NCBI Taxonomy" id="2508293"/>
    <lineage>
        <taxon>Bacteria</taxon>
        <taxon>Pseudomonadati</taxon>
        <taxon>Pseudomonadota</taxon>
        <taxon>Betaproteobacteria</taxon>
        <taxon>Burkholderiales</taxon>
        <taxon>Burkholderiaceae</taxon>
        <taxon>Pandoraea</taxon>
    </lineage>
</organism>
<comment type="caution">
    <text evidence="1">The sequence shown here is derived from an EMBL/GenBank/DDBJ whole genome shotgun (WGS) entry which is preliminary data.</text>
</comment>
<dbReference type="Proteomes" id="UP000405357">
    <property type="component" value="Unassembled WGS sequence"/>
</dbReference>
<evidence type="ECO:0000313" key="2">
    <source>
        <dbReference type="Proteomes" id="UP000405357"/>
    </source>
</evidence>
<dbReference type="RefSeq" id="WP_150552781.1">
    <property type="nucleotide sequence ID" value="NZ_CABPSG010000011.1"/>
</dbReference>
<proteinExistence type="predicted"/>
<evidence type="ECO:0000313" key="1">
    <source>
        <dbReference type="EMBL" id="VVE28351.1"/>
    </source>
</evidence>
<sequence length="306" mass="33872">MTIKTFRNIRVSDELPLEADLVVVSLSAESRCINVVSKAAPTANVCLAVVEQESVLPSFYACEQTLRELKFSTIKENMLEATLEAGLSSFEKRHLDAVIDISSMSREVMARLFTWLLCMLPDVELNLYVCYSLAEFSVPPDTVSPNEYIAPVGSQFAGWPAASQPTSVVVGLGYEPHKAEGAVEFLDASEQWLFIPNSPIEQFRVEVEKNNEGLVERARRSNRLVEYQVDDPSATYGQLEFLVSDLSRRSNPVLLPFGPKLFFALALLQCHEHSQAGVWAVSGERIGATVDRRPSGCVIGFHATLQ</sequence>
<name>A0ABY6W6D6_9BURK</name>
<accession>A0ABY6W6D6</accession>
<gene>
    <name evidence="1" type="ORF">PSO31014_03501</name>
</gene>